<dbReference type="SUPFAM" id="SSF143422">
    <property type="entry name" value="Transposase IS200-like"/>
    <property type="match status" value="1"/>
</dbReference>
<dbReference type="SMART" id="SM01321">
    <property type="entry name" value="Y1_Tnp"/>
    <property type="match status" value="1"/>
</dbReference>
<accession>A0A1I5EGC8</accession>
<dbReference type="InterPro" id="IPR036515">
    <property type="entry name" value="Transposase_17_sf"/>
</dbReference>
<keyword evidence="3" id="KW-1185">Reference proteome</keyword>
<dbReference type="InterPro" id="IPR002686">
    <property type="entry name" value="Transposase_17"/>
</dbReference>
<dbReference type="GO" id="GO:0004803">
    <property type="term" value="F:transposase activity"/>
    <property type="evidence" value="ECO:0007669"/>
    <property type="project" value="InterPro"/>
</dbReference>
<dbReference type="AlphaFoldDB" id="A0A1I5EGC8"/>
<evidence type="ECO:0000313" key="3">
    <source>
        <dbReference type="Proteomes" id="UP000199036"/>
    </source>
</evidence>
<dbReference type="EMBL" id="FOVI01000020">
    <property type="protein sequence ID" value="SFO10346.1"/>
    <property type="molecule type" value="Genomic_DNA"/>
</dbReference>
<dbReference type="Gene3D" id="3.30.70.1290">
    <property type="entry name" value="Transposase IS200-like"/>
    <property type="match status" value="1"/>
</dbReference>
<reference evidence="3" key="1">
    <citation type="submission" date="2016-10" db="EMBL/GenBank/DDBJ databases">
        <authorList>
            <person name="Varghese N."/>
            <person name="Submissions S."/>
        </authorList>
    </citation>
    <scope>NUCLEOTIDE SEQUENCE [LARGE SCALE GENOMIC DNA]</scope>
    <source>
        <strain evidence="3">DS-12</strain>
    </source>
</reference>
<dbReference type="GO" id="GO:0003677">
    <property type="term" value="F:DNA binding"/>
    <property type="evidence" value="ECO:0007669"/>
    <property type="project" value="InterPro"/>
</dbReference>
<gene>
    <name evidence="2" type="ORF">SAMN05421741_12039</name>
</gene>
<organism evidence="2 3">
    <name type="scientific">Paenimyroides ummariense</name>
    <dbReference type="NCBI Taxonomy" id="913024"/>
    <lineage>
        <taxon>Bacteria</taxon>
        <taxon>Pseudomonadati</taxon>
        <taxon>Bacteroidota</taxon>
        <taxon>Flavobacteriia</taxon>
        <taxon>Flavobacteriales</taxon>
        <taxon>Flavobacteriaceae</taxon>
        <taxon>Paenimyroides</taxon>
    </lineage>
</organism>
<dbReference type="STRING" id="913024.SAMN05421741_12039"/>
<protein>
    <submittedName>
        <fullName evidence="2">REP element-mobilizing transposase RayT</fullName>
    </submittedName>
</protein>
<dbReference type="RefSeq" id="WP_091525076.1">
    <property type="nucleotide sequence ID" value="NZ_FOVI01000020.1"/>
</dbReference>
<sequence length="205" mass="24652">MKSYKPIPLAKGRYYHIYNRGNNGIDVFFDNESYYHFLRLYDKYISPIADTFAWCLLKNHFHVLVYIKTDSEIDFEKLEYSTIEKPKDFNPSNQFGYLFNAYTQAVNKKFNRTGSLFERPFERKLIESEKYFQNLIFYIHNNPVFHGFTANINNYPWSSYGTILSDRPTKLKRQEVIEYYGDLENFIQYHDQEQNLSEINSLIIE</sequence>
<name>A0A1I5EGC8_9FLAO</name>
<feature type="domain" description="Transposase IS200-like" evidence="1">
    <location>
        <begin position="10"/>
        <end position="142"/>
    </location>
</feature>
<dbReference type="OrthoDB" id="9788881at2"/>
<evidence type="ECO:0000313" key="2">
    <source>
        <dbReference type="EMBL" id="SFO10346.1"/>
    </source>
</evidence>
<evidence type="ECO:0000259" key="1">
    <source>
        <dbReference type="SMART" id="SM01321"/>
    </source>
</evidence>
<dbReference type="GO" id="GO:0006313">
    <property type="term" value="P:DNA transposition"/>
    <property type="evidence" value="ECO:0007669"/>
    <property type="project" value="InterPro"/>
</dbReference>
<dbReference type="PANTHER" id="PTHR34322:SF2">
    <property type="entry name" value="TRANSPOSASE IS200-LIKE DOMAIN-CONTAINING PROTEIN"/>
    <property type="match status" value="1"/>
</dbReference>
<proteinExistence type="predicted"/>
<dbReference type="Proteomes" id="UP000199036">
    <property type="component" value="Unassembled WGS sequence"/>
</dbReference>
<dbReference type="PANTHER" id="PTHR34322">
    <property type="entry name" value="TRANSPOSASE, Y1_TNP DOMAIN-CONTAINING"/>
    <property type="match status" value="1"/>
</dbReference>